<protein>
    <submittedName>
        <fullName evidence="2">Uncharacterized protein</fullName>
    </submittedName>
</protein>
<feature type="compositionally biased region" description="Acidic residues" evidence="1">
    <location>
        <begin position="209"/>
        <end position="226"/>
    </location>
</feature>
<reference evidence="3" key="1">
    <citation type="journal article" date="2015" name="PLoS Genet.">
        <title>The dynamic genome and transcriptome of the human fungal pathogen Blastomyces and close relative Emmonsia.</title>
        <authorList>
            <person name="Munoz J.F."/>
            <person name="Gauthier G.M."/>
            <person name="Desjardins C.A."/>
            <person name="Gallo J.E."/>
            <person name="Holder J."/>
            <person name="Sullivan T.D."/>
            <person name="Marty A.J."/>
            <person name="Carmen J.C."/>
            <person name="Chen Z."/>
            <person name="Ding L."/>
            <person name="Gujja S."/>
            <person name="Magrini V."/>
            <person name="Misas E."/>
            <person name="Mitreva M."/>
            <person name="Priest M."/>
            <person name="Saif S."/>
            <person name="Whiston E.A."/>
            <person name="Young S."/>
            <person name="Zeng Q."/>
            <person name="Goldman W.E."/>
            <person name="Mardis E.R."/>
            <person name="Taylor J.W."/>
            <person name="McEwen J.G."/>
            <person name="Clay O.K."/>
            <person name="Klein B.S."/>
            <person name="Cuomo C.A."/>
        </authorList>
    </citation>
    <scope>NUCLEOTIDE SEQUENCE [LARGE SCALE GENOMIC DNA]</scope>
    <source>
        <strain evidence="3">SLH14081</strain>
    </source>
</reference>
<evidence type="ECO:0000313" key="3">
    <source>
        <dbReference type="Proteomes" id="UP000002038"/>
    </source>
</evidence>
<dbReference type="Proteomes" id="UP000002038">
    <property type="component" value="Unassembled WGS sequence"/>
</dbReference>
<dbReference type="RefSeq" id="XP_031576396.1">
    <property type="nucleotide sequence ID" value="XM_031724323.1"/>
</dbReference>
<dbReference type="AlphaFoldDB" id="A0A179UC13"/>
<feature type="compositionally biased region" description="Acidic residues" evidence="1">
    <location>
        <begin position="251"/>
        <end position="262"/>
    </location>
</feature>
<evidence type="ECO:0000313" key="2">
    <source>
        <dbReference type="EMBL" id="OAT04838.1"/>
    </source>
</evidence>
<dbReference type="EMBL" id="GG657449">
    <property type="protein sequence ID" value="OAT04838.1"/>
    <property type="molecule type" value="Genomic_DNA"/>
</dbReference>
<dbReference type="OrthoDB" id="10614412at2759"/>
<feature type="region of interest" description="Disordered" evidence="1">
    <location>
        <begin position="196"/>
        <end position="269"/>
    </location>
</feature>
<dbReference type="GeneID" id="42528504"/>
<dbReference type="VEuPathDB" id="FungiDB:BDBG_16356"/>
<gene>
    <name evidence="2" type="ORF">BDBG_16356</name>
</gene>
<organism evidence="2 3">
    <name type="scientific">Blastomyces gilchristii (strain SLH14081)</name>
    <name type="common">Blastomyces dermatitidis</name>
    <dbReference type="NCBI Taxonomy" id="559298"/>
    <lineage>
        <taxon>Eukaryota</taxon>
        <taxon>Fungi</taxon>
        <taxon>Dikarya</taxon>
        <taxon>Ascomycota</taxon>
        <taxon>Pezizomycotina</taxon>
        <taxon>Eurotiomycetes</taxon>
        <taxon>Eurotiomycetidae</taxon>
        <taxon>Onygenales</taxon>
        <taxon>Ajellomycetaceae</taxon>
        <taxon>Blastomyces</taxon>
    </lineage>
</organism>
<proteinExistence type="predicted"/>
<accession>A0A179UC13</accession>
<name>A0A179UC13_BLAGS</name>
<dbReference type="KEGG" id="bgh:BDBG_16356"/>
<feature type="region of interest" description="Disordered" evidence="1">
    <location>
        <begin position="90"/>
        <end position="115"/>
    </location>
</feature>
<keyword evidence="3" id="KW-1185">Reference proteome</keyword>
<evidence type="ECO:0000256" key="1">
    <source>
        <dbReference type="SAM" id="MobiDB-lite"/>
    </source>
</evidence>
<sequence>MEKNCKSVSLLVVLNVGSKEYKRLSPKDKLWLDGHTRVMLQSEFDDDDENVFIHQDILKYVKSSFGRMLFRVAVGILSTRCSILLRTDEPAKQHSGKGPADCGEEPASFPETSVNGELPALEDLAWWVGGSKKKEPCQEAQLAPGDSPEEAIAERLKDVKNGEDLVPEEPQKSLPPQNMWETWARGKNEYCQEAQLAPANSPENAVAEPLEDVNEPLEEPPADVAEEPVLPEPEESPLPPHDTWSRRGGDTEEIEEEIEEEILSTKSSC</sequence>